<protein>
    <submittedName>
        <fullName evidence="2">Uncharacterized protein</fullName>
    </submittedName>
</protein>
<sequence>MVLITSITKRIHLPDIANTRAESGEKLERSIWSFRHFALGVVAIFFYVGTEVAIGANINLHAFEWEEYRQRILNDLSKYFGIEENFERLTIVKGGRKVLSIAGESLELLWEEQLMMIIKAKVVVEEN</sequence>
<keyword evidence="1" id="KW-0472">Membrane</keyword>
<keyword evidence="1" id="KW-0812">Transmembrane</keyword>
<dbReference type="RefSeq" id="WP_380922000.1">
    <property type="nucleotide sequence ID" value="NZ_JBHUPE010000006.1"/>
</dbReference>
<dbReference type="InterPro" id="IPR036259">
    <property type="entry name" value="MFS_trans_sf"/>
</dbReference>
<evidence type="ECO:0000313" key="3">
    <source>
        <dbReference type="Proteomes" id="UP001597509"/>
    </source>
</evidence>
<keyword evidence="1" id="KW-1133">Transmembrane helix</keyword>
<reference evidence="3" key="1">
    <citation type="journal article" date="2019" name="Int. J. Syst. Evol. Microbiol.">
        <title>The Global Catalogue of Microorganisms (GCM) 10K type strain sequencing project: providing services to taxonomists for standard genome sequencing and annotation.</title>
        <authorList>
            <consortium name="The Broad Institute Genomics Platform"/>
            <consortium name="The Broad Institute Genome Sequencing Center for Infectious Disease"/>
            <person name="Wu L."/>
            <person name="Ma J."/>
        </authorList>
    </citation>
    <scope>NUCLEOTIDE SEQUENCE [LARGE SCALE GENOMIC DNA]</scope>
    <source>
        <strain evidence="3">KCTC 22209</strain>
    </source>
</reference>
<name>A0ABW5YXY0_9SPHI</name>
<gene>
    <name evidence="2" type="ORF">ACFS6I_15700</name>
</gene>
<accession>A0ABW5YXY0</accession>
<comment type="caution">
    <text evidence="2">The sequence shown here is derived from an EMBL/GenBank/DDBJ whole genome shotgun (WGS) entry which is preliminary data.</text>
</comment>
<dbReference type="Gene3D" id="1.20.1250.20">
    <property type="entry name" value="MFS general substrate transporter like domains"/>
    <property type="match status" value="1"/>
</dbReference>
<organism evidence="2 3">
    <name type="scientific">Sphingobacterium anhuiense</name>
    <dbReference type="NCBI Taxonomy" id="493780"/>
    <lineage>
        <taxon>Bacteria</taxon>
        <taxon>Pseudomonadati</taxon>
        <taxon>Bacteroidota</taxon>
        <taxon>Sphingobacteriia</taxon>
        <taxon>Sphingobacteriales</taxon>
        <taxon>Sphingobacteriaceae</taxon>
        <taxon>Sphingobacterium</taxon>
    </lineage>
</organism>
<dbReference type="EMBL" id="JBHUPE010000006">
    <property type="protein sequence ID" value="MFD2905384.1"/>
    <property type="molecule type" value="Genomic_DNA"/>
</dbReference>
<proteinExistence type="predicted"/>
<evidence type="ECO:0000313" key="2">
    <source>
        <dbReference type="EMBL" id="MFD2905384.1"/>
    </source>
</evidence>
<dbReference type="Proteomes" id="UP001597509">
    <property type="component" value="Unassembled WGS sequence"/>
</dbReference>
<evidence type="ECO:0000256" key="1">
    <source>
        <dbReference type="SAM" id="Phobius"/>
    </source>
</evidence>
<keyword evidence="3" id="KW-1185">Reference proteome</keyword>
<feature type="transmembrane region" description="Helical" evidence="1">
    <location>
        <begin position="37"/>
        <end position="60"/>
    </location>
</feature>